<gene>
    <name evidence="8" type="ORF">SHK19_15610</name>
</gene>
<evidence type="ECO:0000256" key="2">
    <source>
        <dbReference type="ARBA" id="ARBA00022475"/>
    </source>
</evidence>
<dbReference type="RefSeq" id="WP_322455912.1">
    <property type="nucleotide sequence ID" value="NZ_CP141059.1"/>
</dbReference>
<evidence type="ECO:0000256" key="4">
    <source>
        <dbReference type="ARBA" id="ARBA00022989"/>
    </source>
</evidence>
<accession>A0ABZ0ZNK8</accession>
<feature type="compositionally biased region" description="Polar residues" evidence="6">
    <location>
        <begin position="355"/>
        <end position="365"/>
    </location>
</feature>
<dbReference type="EMBL" id="CP141059">
    <property type="protein sequence ID" value="WQQ25384.1"/>
    <property type="molecule type" value="Genomic_DNA"/>
</dbReference>
<evidence type="ECO:0000256" key="7">
    <source>
        <dbReference type="SAM" id="Phobius"/>
    </source>
</evidence>
<evidence type="ECO:0000256" key="3">
    <source>
        <dbReference type="ARBA" id="ARBA00022692"/>
    </source>
</evidence>
<dbReference type="CDD" id="cd06579">
    <property type="entry name" value="TM_PBP1_transp_AraH_like"/>
    <property type="match status" value="1"/>
</dbReference>
<reference evidence="9" key="1">
    <citation type="submission" date="2023-12" db="EMBL/GenBank/DDBJ databases">
        <title>Novel species in genus Nocardioides.</title>
        <authorList>
            <person name="Zhou H."/>
        </authorList>
    </citation>
    <scope>NUCLEOTIDE SEQUENCE [LARGE SCALE GENOMIC DNA]</scope>
    <source>
        <strain evidence="9">HM61</strain>
    </source>
</reference>
<organism evidence="8 9">
    <name type="scientific">Nocardioides bizhenqiangii</name>
    <dbReference type="NCBI Taxonomy" id="3095076"/>
    <lineage>
        <taxon>Bacteria</taxon>
        <taxon>Bacillati</taxon>
        <taxon>Actinomycetota</taxon>
        <taxon>Actinomycetes</taxon>
        <taxon>Propionibacteriales</taxon>
        <taxon>Nocardioidaceae</taxon>
        <taxon>Nocardioides</taxon>
    </lineage>
</organism>
<name>A0ABZ0ZNK8_9ACTN</name>
<sequence>MTDNPSLARTLTRLRPPSLQRASALYLFAFVIVLFGVWIPDTFLTSVTFRLVAADQVVIAILAIAILVPLVVGAFDLSVGAMLAFSLVVLTWLEANTELDAVVSSLIAIAACGLVGFLSGLLVVRFKVNSFIATLGMSQILGATSLWISENRQIAGVFSEEFLSYGRRDVAGVPIVFVYLIGITLVVWYVLQATPLGRNMFATGSNSEAARLSGVKTDRLVWGSLVVSALIAGLGGIVYGMKIGSYSNSFGPPLLFPAFAAVFFGATQFTRRPNVWGTLVAVYVLAFGVKGLQLAFTSGVYWITPMFNGVALLAAVTLASRSGLIKLRRTQRRGADPTPAATDGEPTGRHRTSEDITPTTDEVLR</sequence>
<dbReference type="PANTHER" id="PTHR32196">
    <property type="entry name" value="ABC TRANSPORTER PERMEASE PROTEIN YPHD-RELATED-RELATED"/>
    <property type="match status" value="1"/>
</dbReference>
<feature type="transmembrane region" description="Helical" evidence="7">
    <location>
        <begin position="51"/>
        <end position="72"/>
    </location>
</feature>
<keyword evidence="3 7" id="KW-0812">Transmembrane</keyword>
<feature type="region of interest" description="Disordered" evidence="6">
    <location>
        <begin position="330"/>
        <end position="365"/>
    </location>
</feature>
<proteinExistence type="predicted"/>
<feature type="transmembrane region" description="Helical" evidence="7">
    <location>
        <begin position="170"/>
        <end position="191"/>
    </location>
</feature>
<keyword evidence="2" id="KW-1003">Cell membrane</keyword>
<comment type="subcellular location">
    <subcellularLocation>
        <location evidence="1">Cell membrane</location>
        <topology evidence="1">Multi-pass membrane protein</topology>
    </subcellularLocation>
</comment>
<protein>
    <submittedName>
        <fullName evidence="8">ABC transporter permease</fullName>
    </submittedName>
</protein>
<evidence type="ECO:0000313" key="9">
    <source>
        <dbReference type="Proteomes" id="UP001327225"/>
    </source>
</evidence>
<evidence type="ECO:0000256" key="6">
    <source>
        <dbReference type="SAM" id="MobiDB-lite"/>
    </source>
</evidence>
<keyword evidence="9" id="KW-1185">Reference proteome</keyword>
<keyword evidence="4 7" id="KW-1133">Transmembrane helix</keyword>
<feature type="transmembrane region" description="Helical" evidence="7">
    <location>
        <begin position="220"/>
        <end position="241"/>
    </location>
</feature>
<feature type="transmembrane region" description="Helical" evidence="7">
    <location>
        <begin position="253"/>
        <end position="269"/>
    </location>
</feature>
<feature type="transmembrane region" description="Helical" evidence="7">
    <location>
        <begin position="302"/>
        <end position="324"/>
    </location>
</feature>
<evidence type="ECO:0000256" key="1">
    <source>
        <dbReference type="ARBA" id="ARBA00004651"/>
    </source>
</evidence>
<feature type="transmembrane region" description="Helical" evidence="7">
    <location>
        <begin position="276"/>
        <end position="296"/>
    </location>
</feature>
<keyword evidence="5 7" id="KW-0472">Membrane</keyword>
<feature type="transmembrane region" description="Helical" evidence="7">
    <location>
        <begin position="21"/>
        <end position="39"/>
    </location>
</feature>
<evidence type="ECO:0000313" key="8">
    <source>
        <dbReference type="EMBL" id="WQQ25384.1"/>
    </source>
</evidence>
<evidence type="ECO:0000256" key="5">
    <source>
        <dbReference type="ARBA" id="ARBA00023136"/>
    </source>
</evidence>
<dbReference type="Proteomes" id="UP001327225">
    <property type="component" value="Chromosome"/>
</dbReference>
<dbReference type="InterPro" id="IPR001851">
    <property type="entry name" value="ABC_transp_permease"/>
</dbReference>
<feature type="transmembrane region" description="Helical" evidence="7">
    <location>
        <begin position="101"/>
        <end position="124"/>
    </location>
</feature>
<dbReference type="Pfam" id="PF02653">
    <property type="entry name" value="BPD_transp_2"/>
    <property type="match status" value="1"/>
</dbReference>